<name>A0A840MRU4_9PROT</name>
<dbReference type="AlphaFoldDB" id="A0A840MRU4"/>
<dbReference type="Proteomes" id="UP000575898">
    <property type="component" value="Unassembled WGS sequence"/>
</dbReference>
<evidence type="ECO:0000313" key="1">
    <source>
        <dbReference type="EMBL" id="MBB5019837.1"/>
    </source>
</evidence>
<dbReference type="RefSeq" id="WP_184041257.1">
    <property type="nucleotide sequence ID" value="NZ_JACHHY010000020.1"/>
</dbReference>
<accession>A0A840MRU4</accession>
<dbReference type="EMBL" id="JACHHY010000020">
    <property type="protein sequence ID" value="MBB5019837.1"/>
    <property type="molecule type" value="Genomic_DNA"/>
</dbReference>
<protein>
    <submittedName>
        <fullName evidence="1">Uncharacterized protein</fullName>
    </submittedName>
</protein>
<reference evidence="1 2" key="1">
    <citation type="submission" date="2020-08" db="EMBL/GenBank/DDBJ databases">
        <title>Genomic Encyclopedia of Type Strains, Phase IV (KMG-IV): sequencing the most valuable type-strain genomes for metagenomic binning, comparative biology and taxonomic classification.</title>
        <authorList>
            <person name="Goeker M."/>
        </authorList>
    </citation>
    <scope>NUCLEOTIDE SEQUENCE [LARGE SCALE GENOMIC DNA]</scope>
    <source>
        <strain evidence="1 2">DSM 27165</strain>
    </source>
</reference>
<keyword evidence="2" id="KW-1185">Reference proteome</keyword>
<comment type="caution">
    <text evidence="1">The sequence shown here is derived from an EMBL/GenBank/DDBJ whole genome shotgun (WGS) entry which is preliminary data.</text>
</comment>
<organism evidence="1 2">
    <name type="scientific">Chitinivorax tropicus</name>
    <dbReference type="NCBI Taxonomy" id="714531"/>
    <lineage>
        <taxon>Bacteria</taxon>
        <taxon>Pseudomonadati</taxon>
        <taxon>Pseudomonadota</taxon>
        <taxon>Betaproteobacteria</taxon>
        <taxon>Chitinivorax</taxon>
    </lineage>
</organism>
<gene>
    <name evidence="1" type="ORF">HNQ59_003145</name>
</gene>
<evidence type="ECO:0000313" key="2">
    <source>
        <dbReference type="Proteomes" id="UP000575898"/>
    </source>
</evidence>
<proteinExistence type="predicted"/>
<sequence length="64" mass="7236">MKRLKISPLLNHDVLGSDGGQVMEQDGHVKFLADGLWRLAPELFEHEATLEMAERFLDASVFLI</sequence>